<evidence type="ECO:0000256" key="1">
    <source>
        <dbReference type="SAM" id="MobiDB-lite"/>
    </source>
</evidence>
<reference evidence="3 4" key="1">
    <citation type="submission" date="2024-03" db="EMBL/GenBank/DDBJ databases">
        <title>The genome assembly and annotation of the cricket Gryllus longicercus Weissman &amp; Gray.</title>
        <authorList>
            <person name="Szrajer S."/>
            <person name="Gray D."/>
            <person name="Ylla G."/>
        </authorList>
    </citation>
    <scope>NUCLEOTIDE SEQUENCE [LARGE SCALE GENOMIC DNA]</scope>
    <source>
        <strain evidence="3">DAG 2021-001</strain>
        <tissue evidence="3">Whole body minus gut</tissue>
    </source>
</reference>
<protein>
    <submittedName>
        <fullName evidence="3">Uncharacterized protein</fullName>
    </submittedName>
</protein>
<feature type="compositionally biased region" description="Basic and acidic residues" evidence="1">
    <location>
        <begin position="651"/>
        <end position="663"/>
    </location>
</feature>
<feature type="compositionally biased region" description="Polar residues" evidence="1">
    <location>
        <begin position="74"/>
        <end position="89"/>
    </location>
</feature>
<dbReference type="AlphaFoldDB" id="A0AAN9VPX2"/>
<accession>A0AAN9VPX2</accession>
<feature type="region of interest" description="Disordered" evidence="1">
    <location>
        <begin position="624"/>
        <end position="711"/>
    </location>
</feature>
<feature type="compositionally biased region" description="Basic residues" evidence="1">
    <location>
        <begin position="877"/>
        <end position="892"/>
    </location>
</feature>
<evidence type="ECO:0000313" key="3">
    <source>
        <dbReference type="EMBL" id="KAK7869095.1"/>
    </source>
</evidence>
<proteinExistence type="predicted"/>
<sequence length="949" mass="103192">MARTAALLLVGTLGAVLCAAIELQESTTVKDEEKDIKISSKESKELLEKLRFDLEPAISHGFPFPLALPVPWLENSSSESPKPTKTQTAEELGNDIPSKDSDVSTNPNANSDSKFEDLVKTANRMMIEETRRRRLFKKKMQTLLQSKLPTPASKEEVRALEKPAVAVEVEDAPEGHEASMMSDAFRTFRRFAHAVPLMHHLASSRLSSPFAMLPGPFTLRSADPSAQDEAVDDGGDHAVLMVRGFSFEGSPPVVSRVQRINSERLPKLVPDDSMNIDVTFVPLQTNSRTISRHSLSPLREIEVIPNVDPGMSFPALPLISRVLNVMSRVRQRFMEDMDAYGLNSSGQNAENRTKIDPLESFPSSQEVPSIPPQPASDSTANLKLAKDIQKNDTMLTSDPVGGASEETGKRSKRNVNSSSERQESPDEPAAPTSRMMAEEKAEPQQINSRMMMPEASAIRGQPSPVGFGPLPMGIPFYPTGYAPNMFVNNMKLPFWKQFYKAMPYSVSGVPLGFDKLAYQMKMYPKFPMAVGMAAAQRMGMAAPMTEQELPMANPTNTQGADETQAAASADEADEGNMEAGVAQQARMLSRRVPCRPTCAPALMRAARSKRSVGGGGGAAIQQAVDASAATSHGEAGGEQKTGRNKAPTYDGLRDKEPRDEQKGRANSPWEQLSSSSQQNLSNRKTPQSSPLRVAPLLGTPNTPESEGDQTRNSFSDLVFEGFENYPLQWKTQIPVEDSDTVVDHGFSGIEGIYREATPSSLKELQGMKSVKTRKKVPSRSELWEAALKPDQPAERWTAPAASAFGAVPFFSPLSDSLLGESEGAGDGAGEELLLGDRSFLRPRRSLGAGEGGEQEGLRGEAVPTHAGHRSGQGGALRHAKAHGHGGRLRSKLKASPVAASSTVAGDGPEAAKREKRVRAEHMPFLDPTMTEDSRFDRYFRRDLGNDFEI</sequence>
<organism evidence="3 4">
    <name type="scientific">Gryllus longicercus</name>
    <dbReference type="NCBI Taxonomy" id="2509291"/>
    <lineage>
        <taxon>Eukaryota</taxon>
        <taxon>Metazoa</taxon>
        <taxon>Ecdysozoa</taxon>
        <taxon>Arthropoda</taxon>
        <taxon>Hexapoda</taxon>
        <taxon>Insecta</taxon>
        <taxon>Pterygota</taxon>
        <taxon>Neoptera</taxon>
        <taxon>Polyneoptera</taxon>
        <taxon>Orthoptera</taxon>
        <taxon>Ensifera</taxon>
        <taxon>Gryllidea</taxon>
        <taxon>Grylloidea</taxon>
        <taxon>Gryllidae</taxon>
        <taxon>Gryllinae</taxon>
        <taxon>Gryllus</taxon>
    </lineage>
</organism>
<feature type="region of interest" description="Disordered" evidence="1">
    <location>
        <begin position="358"/>
        <end position="444"/>
    </location>
</feature>
<feature type="signal peptide" evidence="2">
    <location>
        <begin position="1"/>
        <end position="20"/>
    </location>
</feature>
<dbReference type="Proteomes" id="UP001378592">
    <property type="component" value="Unassembled WGS sequence"/>
</dbReference>
<comment type="caution">
    <text evidence="3">The sequence shown here is derived from an EMBL/GenBank/DDBJ whole genome shotgun (WGS) entry which is preliminary data.</text>
</comment>
<feature type="region of interest" description="Disordered" evidence="1">
    <location>
        <begin position="844"/>
        <end position="923"/>
    </location>
</feature>
<dbReference type="EMBL" id="JAZDUA010000080">
    <property type="protein sequence ID" value="KAK7869095.1"/>
    <property type="molecule type" value="Genomic_DNA"/>
</dbReference>
<feature type="chain" id="PRO_5043047524" evidence="2">
    <location>
        <begin position="21"/>
        <end position="949"/>
    </location>
</feature>
<keyword evidence="2" id="KW-0732">Signal</keyword>
<gene>
    <name evidence="3" type="ORF">R5R35_000812</name>
</gene>
<evidence type="ECO:0000256" key="2">
    <source>
        <dbReference type="SAM" id="SignalP"/>
    </source>
</evidence>
<feature type="region of interest" description="Disordered" evidence="1">
    <location>
        <begin position="74"/>
        <end position="113"/>
    </location>
</feature>
<keyword evidence="4" id="KW-1185">Reference proteome</keyword>
<name>A0AAN9VPX2_9ORTH</name>
<feature type="region of interest" description="Disordered" evidence="1">
    <location>
        <begin position="550"/>
        <end position="582"/>
    </location>
</feature>
<feature type="compositionally biased region" description="Polar residues" evidence="1">
    <location>
        <begin position="699"/>
        <end position="711"/>
    </location>
</feature>
<feature type="compositionally biased region" description="Polar residues" evidence="1">
    <location>
        <begin position="103"/>
        <end position="112"/>
    </location>
</feature>
<feature type="compositionally biased region" description="Basic and acidic residues" evidence="1">
    <location>
        <begin position="909"/>
        <end position="923"/>
    </location>
</feature>
<evidence type="ECO:0000313" key="4">
    <source>
        <dbReference type="Proteomes" id="UP001378592"/>
    </source>
</evidence>
<feature type="compositionally biased region" description="Low complexity" evidence="1">
    <location>
        <begin position="671"/>
        <end position="682"/>
    </location>
</feature>